<organism evidence="1">
    <name type="scientific">Tetraodon nigroviridis</name>
    <name type="common">Spotted green pufferfish</name>
    <name type="synonym">Chelonodon nigroviridis</name>
    <dbReference type="NCBI Taxonomy" id="99883"/>
    <lineage>
        <taxon>Eukaryota</taxon>
        <taxon>Metazoa</taxon>
        <taxon>Chordata</taxon>
        <taxon>Craniata</taxon>
        <taxon>Vertebrata</taxon>
        <taxon>Euteleostomi</taxon>
        <taxon>Actinopterygii</taxon>
        <taxon>Neopterygii</taxon>
        <taxon>Teleostei</taxon>
        <taxon>Neoteleostei</taxon>
        <taxon>Acanthomorphata</taxon>
        <taxon>Eupercaria</taxon>
        <taxon>Tetraodontiformes</taxon>
        <taxon>Tetradontoidea</taxon>
        <taxon>Tetraodontidae</taxon>
        <taxon>Tetraodon</taxon>
    </lineage>
</organism>
<name>Q4RMK0_TETNG</name>
<gene>
    <name evidence="1" type="ORF">GSTENG00031992001</name>
</gene>
<comment type="caution">
    <text evidence="1">The sequence shown here is derived from an EMBL/GenBank/DDBJ whole genome shotgun (WGS) entry which is preliminary data.</text>
</comment>
<dbReference type="EMBL" id="CAAE01015019">
    <property type="protein sequence ID" value="CAG10382.1"/>
    <property type="molecule type" value="Genomic_DNA"/>
</dbReference>
<proteinExistence type="predicted"/>
<reference evidence="1" key="2">
    <citation type="submission" date="2004-02" db="EMBL/GenBank/DDBJ databases">
        <authorList>
            <consortium name="Genoscope"/>
            <consortium name="Whitehead Institute Centre for Genome Research"/>
        </authorList>
    </citation>
    <scope>NUCLEOTIDE SEQUENCE</scope>
</reference>
<protein>
    <submittedName>
        <fullName evidence="1">(spotted green pufferfish) hypothetical protein</fullName>
    </submittedName>
</protein>
<reference evidence="1" key="1">
    <citation type="journal article" date="2004" name="Nature">
        <title>Genome duplication in the teleost fish Tetraodon nigroviridis reveals the early vertebrate proto-karyotype.</title>
        <authorList>
            <person name="Jaillon O."/>
            <person name="Aury J.-M."/>
            <person name="Brunet F."/>
            <person name="Petit J.-L."/>
            <person name="Stange-Thomann N."/>
            <person name="Mauceli E."/>
            <person name="Bouneau L."/>
            <person name="Fischer C."/>
            <person name="Ozouf-Costaz C."/>
            <person name="Bernot A."/>
            <person name="Nicaud S."/>
            <person name="Jaffe D."/>
            <person name="Fisher S."/>
            <person name="Lutfalla G."/>
            <person name="Dossat C."/>
            <person name="Segurens B."/>
            <person name="Dasilva C."/>
            <person name="Salanoubat M."/>
            <person name="Levy M."/>
            <person name="Boudet N."/>
            <person name="Castellano S."/>
            <person name="Anthouard V."/>
            <person name="Jubin C."/>
            <person name="Castelli V."/>
            <person name="Katinka M."/>
            <person name="Vacherie B."/>
            <person name="Biemont C."/>
            <person name="Skalli Z."/>
            <person name="Cattolico L."/>
            <person name="Poulain J."/>
            <person name="De Berardinis V."/>
            <person name="Cruaud C."/>
            <person name="Duprat S."/>
            <person name="Brottier P."/>
            <person name="Coutanceau J.-P."/>
            <person name="Gouzy J."/>
            <person name="Parra G."/>
            <person name="Lardier G."/>
            <person name="Chapple C."/>
            <person name="McKernan K.J."/>
            <person name="McEwan P."/>
            <person name="Bosak S."/>
            <person name="Kellis M."/>
            <person name="Volff J.-N."/>
            <person name="Guigo R."/>
            <person name="Zody M.C."/>
            <person name="Mesirov J."/>
            <person name="Lindblad-Toh K."/>
            <person name="Birren B."/>
            <person name="Nusbaum C."/>
            <person name="Kahn D."/>
            <person name="Robinson-Rechavi M."/>
            <person name="Laudet V."/>
            <person name="Schachter V."/>
            <person name="Quetier F."/>
            <person name="Saurin W."/>
            <person name="Scarpelli C."/>
            <person name="Wincker P."/>
            <person name="Lander E.S."/>
            <person name="Weissenbach J."/>
            <person name="Roest Crollius H."/>
        </authorList>
    </citation>
    <scope>NUCLEOTIDE SEQUENCE [LARGE SCALE GENOMIC DNA]</scope>
</reference>
<accession>Q4RMK0</accession>
<dbReference type="KEGG" id="tng:GSTEN00031992G001"/>
<evidence type="ECO:0000313" key="1">
    <source>
        <dbReference type="EMBL" id="CAG10382.1"/>
    </source>
</evidence>
<sequence>MAAARVCTSERFTEHLKEKKEKMKVCCDIRLGVSLELLLIKGRRSQVSGCEEDLVTRARR</sequence>
<dbReference type="AlphaFoldDB" id="Q4RMK0"/>